<dbReference type="Proteomes" id="UP000242875">
    <property type="component" value="Unassembled WGS sequence"/>
</dbReference>
<reference evidence="3 4" key="1">
    <citation type="journal article" date="2017" name="Mycologia">
        <title>Bifiguratus adelaidae, gen. et sp. nov., a new member of Mucoromycotina in endophytic and soil-dwelling habitats.</title>
        <authorList>
            <person name="Torres-Cruz T.J."/>
            <person name="Billingsley Tobias T.L."/>
            <person name="Almatruk M."/>
            <person name="Hesse C."/>
            <person name="Kuske C.R."/>
            <person name="Desiro A."/>
            <person name="Benucci G.M."/>
            <person name="Bonito G."/>
            <person name="Stajich J.E."/>
            <person name="Dunlap C."/>
            <person name="Arnold A.E."/>
            <person name="Porras-Alfaro A."/>
        </authorList>
    </citation>
    <scope>NUCLEOTIDE SEQUENCE [LARGE SCALE GENOMIC DNA]</scope>
    <source>
        <strain evidence="3 4">AZ0501</strain>
    </source>
</reference>
<proteinExistence type="predicted"/>
<keyword evidence="2" id="KW-0732">Signal</keyword>
<gene>
    <name evidence="3" type="ORF">BZG36_05450</name>
</gene>
<keyword evidence="1" id="KW-0812">Transmembrane</keyword>
<evidence type="ECO:0000256" key="1">
    <source>
        <dbReference type="SAM" id="Phobius"/>
    </source>
</evidence>
<dbReference type="OrthoDB" id="2387985at2759"/>
<comment type="caution">
    <text evidence="3">The sequence shown here is derived from an EMBL/GenBank/DDBJ whole genome shotgun (WGS) entry which is preliminary data.</text>
</comment>
<feature type="signal peptide" evidence="2">
    <location>
        <begin position="1"/>
        <end position="20"/>
    </location>
</feature>
<evidence type="ECO:0000313" key="3">
    <source>
        <dbReference type="EMBL" id="OZJ01727.1"/>
    </source>
</evidence>
<name>A0A261XTM6_9FUNG</name>
<evidence type="ECO:0000313" key="4">
    <source>
        <dbReference type="Proteomes" id="UP000242875"/>
    </source>
</evidence>
<dbReference type="EMBL" id="MVBO01000255">
    <property type="protein sequence ID" value="OZJ01727.1"/>
    <property type="molecule type" value="Genomic_DNA"/>
</dbReference>
<evidence type="ECO:0008006" key="5">
    <source>
        <dbReference type="Google" id="ProtNLM"/>
    </source>
</evidence>
<accession>A0A261XTM6</accession>
<sequence length="170" mass="19856">MDAPMSTVALVFLRQCLVLAELTHMVLHGHVLFSIPHPSIPSTYSEYHHKKLYFVLDLLTVILSFGTLLIDPLLWEWLCKADKHQTVLYAFIGLFCEHVMVHGWYICYWDTLGSHVHAIIVWSLAPNWRRKAQCRWHYVHALGTMVDMLVHGLMAAAQLWMLMLWWFPMA</sequence>
<dbReference type="AlphaFoldDB" id="A0A261XTM6"/>
<evidence type="ECO:0000256" key="2">
    <source>
        <dbReference type="SAM" id="SignalP"/>
    </source>
</evidence>
<organism evidence="3 4">
    <name type="scientific">Bifiguratus adelaidae</name>
    <dbReference type="NCBI Taxonomy" id="1938954"/>
    <lineage>
        <taxon>Eukaryota</taxon>
        <taxon>Fungi</taxon>
        <taxon>Fungi incertae sedis</taxon>
        <taxon>Mucoromycota</taxon>
        <taxon>Mucoromycotina</taxon>
        <taxon>Endogonomycetes</taxon>
        <taxon>Endogonales</taxon>
        <taxon>Endogonales incertae sedis</taxon>
        <taxon>Bifiguratus</taxon>
    </lineage>
</organism>
<keyword evidence="4" id="KW-1185">Reference proteome</keyword>
<keyword evidence="1" id="KW-0472">Membrane</keyword>
<feature type="transmembrane region" description="Helical" evidence="1">
    <location>
        <begin position="148"/>
        <end position="167"/>
    </location>
</feature>
<protein>
    <recommendedName>
        <fullName evidence="5">TLC domain-containing protein</fullName>
    </recommendedName>
</protein>
<feature type="chain" id="PRO_5012311610" description="TLC domain-containing protein" evidence="2">
    <location>
        <begin position="21"/>
        <end position="170"/>
    </location>
</feature>
<feature type="transmembrane region" description="Helical" evidence="1">
    <location>
        <begin position="52"/>
        <end position="75"/>
    </location>
</feature>
<feature type="transmembrane region" description="Helical" evidence="1">
    <location>
        <begin position="87"/>
        <end position="106"/>
    </location>
</feature>
<keyword evidence="1" id="KW-1133">Transmembrane helix</keyword>